<keyword evidence="3 6" id="KW-0812">Transmembrane</keyword>
<dbReference type="SUPFAM" id="SSF103473">
    <property type="entry name" value="MFS general substrate transporter"/>
    <property type="match status" value="1"/>
</dbReference>
<dbReference type="GO" id="GO:0022857">
    <property type="term" value="F:transmembrane transporter activity"/>
    <property type="evidence" value="ECO:0007669"/>
    <property type="project" value="InterPro"/>
</dbReference>
<dbReference type="OrthoDB" id="9787815at2"/>
<dbReference type="EMBL" id="QICN01000002">
    <property type="protein sequence ID" value="PXV70679.1"/>
    <property type="molecule type" value="Genomic_DNA"/>
</dbReference>
<dbReference type="PANTHER" id="PTHR12778:SF10">
    <property type="entry name" value="MAJOR FACILITATOR SUPERFAMILY DOMAIN-CONTAINING PROTEIN 3"/>
    <property type="match status" value="1"/>
</dbReference>
<feature type="transmembrane region" description="Helical" evidence="6">
    <location>
        <begin position="241"/>
        <end position="258"/>
    </location>
</feature>
<feature type="transmembrane region" description="Helical" evidence="6">
    <location>
        <begin position="306"/>
        <end position="324"/>
    </location>
</feature>
<organism evidence="7 8">
    <name type="scientific">Sinimarinibacterium flocculans</name>
    <dbReference type="NCBI Taxonomy" id="985250"/>
    <lineage>
        <taxon>Bacteria</taxon>
        <taxon>Pseudomonadati</taxon>
        <taxon>Pseudomonadota</taxon>
        <taxon>Gammaproteobacteria</taxon>
        <taxon>Nevskiales</taxon>
        <taxon>Nevskiaceae</taxon>
        <taxon>Sinimarinibacterium</taxon>
    </lineage>
</organism>
<accession>A0A318EIM8</accession>
<keyword evidence="5 6" id="KW-0472">Membrane</keyword>
<dbReference type="Pfam" id="PF07690">
    <property type="entry name" value="MFS_1"/>
    <property type="match status" value="1"/>
</dbReference>
<name>A0A318EIM8_9GAMM</name>
<dbReference type="Proteomes" id="UP000248330">
    <property type="component" value="Unassembled WGS sequence"/>
</dbReference>
<keyword evidence="8" id="KW-1185">Reference proteome</keyword>
<feature type="transmembrane region" description="Helical" evidence="6">
    <location>
        <begin position="357"/>
        <end position="383"/>
    </location>
</feature>
<feature type="transmembrane region" description="Helical" evidence="6">
    <location>
        <begin position="187"/>
        <end position="206"/>
    </location>
</feature>
<feature type="transmembrane region" description="Helical" evidence="6">
    <location>
        <begin position="265"/>
        <end position="286"/>
    </location>
</feature>
<keyword evidence="2" id="KW-0813">Transport</keyword>
<evidence type="ECO:0000313" key="7">
    <source>
        <dbReference type="EMBL" id="PXV70679.1"/>
    </source>
</evidence>
<evidence type="ECO:0000313" key="8">
    <source>
        <dbReference type="Proteomes" id="UP000248330"/>
    </source>
</evidence>
<evidence type="ECO:0000256" key="3">
    <source>
        <dbReference type="ARBA" id="ARBA00022692"/>
    </source>
</evidence>
<gene>
    <name evidence="7" type="ORF">C8D93_102538</name>
</gene>
<feature type="transmembrane region" description="Helical" evidence="6">
    <location>
        <begin position="160"/>
        <end position="180"/>
    </location>
</feature>
<feature type="transmembrane region" description="Helical" evidence="6">
    <location>
        <begin position="24"/>
        <end position="44"/>
    </location>
</feature>
<feature type="transmembrane region" description="Helical" evidence="6">
    <location>
        <begin position="331"/>
        <end position="351"/>
    </location>
</feature>
<feature type="transmembrane region" description="Helical" evidence="6">
    <location>
        <begin position="395"/>
        <end position="416"/>
    </location>
</feature>
<proteinExistence type="predicted"/>
<sequence>MPTEAPAARSWLDTLRLYAQPKPLAMLFLGFSAGLPFLLVFSTLSAWLREADIDRTTIGLLSWVGLAYSFKLLWAPIVDRAPIPLLTRWLGRRRSWMLAAQLALVAGLLAMSHGDPSTRLAALAVLAVCVAFASATQDIAIDAWRIESAPLSMQGTMAAAYQLGYRLALMAATAGALWLAGEHGWRASYTVMAALVGIGIVTTLLVPEPKVAVSRDTALREQRVIDFLEAKAHWPRPLRQAGGWFVGAVVCPLVDFFARNGATTALLILAFVGTFRLTDYTMGVMANPFYLDVGYTLQQIAIVAKGYGVIASIIGVIVGGFGVASLGVVRALVVGGVLVILSNLAFATLAFTEDPGLLGLGLVVSADNFAYNFAGTAFIAYLSGLTNTAYTATQYALFSSLFSLPGKLLMGASGWVVDSAGYFVFFLYTSTLGVPSLLLLIWLTRRLPPRAADA</sequence>
<dbReference type="GO" id="GO:0016020">
    <property type="term" value="C:membrane"/>
    <property type="evidence" value="ECO:0007669"/>
    <property type="project" value="UniProtKB-SubCell"/>
</dbReference>
<evidence type="ECO:0000256" key="6">
    <source>
        <dbReference type="SAM" id="Phobius"/>
    </source>
</evidence>
<feature type="transmembrane region" description="Helical" evidence="6">
    <location>
        <begin position="56"/>
        <end position="75"/>
    </location>
</feature>
<evidence type="ECO:0000256" key="5">
    <source>
        <dbReference type="ARBA" id="ARBA00023136"/>
    </source>
</evidence>
<dbReference type="InterPro" id="IPR004752">
    <property type="entry name" value="AmpG_permease/AT-1"/>
</dbReference>
<reference evidence="7 8" key="1">
    <citation type="submission" date="2018-04" db="EMBL/GenBank/DDBJ databases">
        <title>Genomic Encyclopedia of Type Strains, Phase IV (KMG-IV): sequencing the most valuable type-strain genomes for metagenomic binning, comparative biology and taxonomic classification.</title>
        <authorList>
            <person name="Goeker M."/>
        </authorList>
    </citation>
    <scope>NUCLEOTIDE SEQUENCE [LARGE SCALE GENOMIC DNA]</scope>
    <source>
        <strain evidence="7 8">DSM 104150</strain>
    </source>
</reference>
<feature type="transmembrane region" description="Helical" evidence="6">
    <location>
        <begin position="422"/>
        <end position="443"/>
    </location>
</feature>
<feature type="transmembrane region" description="Helical" evidence="6">
    <location>
        <begin position="120"/>
        <end position="140"/>
    </location>
</feature>
<dbReference type="AlphaFoldDB" id="A0A318EIM8"/>
<evidence type="ECO:0000256" key="1">
    <source>
        <dbReference type="ARBA" id="ARBA00004141"/>
    </source>
</evidence>
<evidence type="ECO:0000256" key="2">
    <source>
        <dbReference type="ARBA" id="ARBA00022448"/>
    </source>
</evidence>
<evidence type="ECO:0000256" key="4">
    <source>
        <dbReference type="ARBA" id="ARBA00022989"/>
    </source>
</evidence>
<dbReference type="NCBIfam" id="TIGR00901">
    <property type="entry name" value="2A0125"/>
    <property type="match status" value="1"/>
</dbReference>
<dbReference type="InterPro" id="IPR011701">
    <property type="entry name" value="MFS"/>
</dbReference>
<dbReference type="InterPro" id="IPR036259">
    <property type="entry name" value="MFS_trans_sf"/>
</dbReference>
<feature type="transmembrane region" description="Helical" evidence="6">
    <location>
        <begin position="95"/>
        <end position="113"/>
    </location>
</feature>
<dbReference type="Gene3D" id="1.20.1250.20">
    <property type="entry name" value="MFS general substrate transporter like domains"/>
    <property type="match status" value="1"/>
</dbReference>
<comment type="caution">
    <text evidence="7">The sequence shown here is derived from an EMBL/GenBank/DDBJ whole genome shotgun (WGS) entry which is preliminary data.</text>
</comment>
<protein>
    <submittedName>
        <fullName evidence="7">PAT family beta-lactamase induction signal transducer AmpG</fullName>
    </submittedName>
</protein>
<comment type="subcellular location">
    <subcellularLocation>
        <location evidence="1">Membrane</location>
        <topology evidence="1">Multi-pass membrane protein</topology>
    </subcellularLocation>
</comment>
<dbReference type="RefSeq" id="WP_110264323.1">
    <property type="nucleotide sequence ID" value="NZ_CAKZQT010000035.1"/>
</dbReference>
<keyword evidence="4 6" id="KW-1133">Transmembrane helix</keyword>
<dbReference type="PANTHER" id="PTHR12778">
    <property type="entry name" value="SOLUTE CARRIER FAMILY 33 ACETYL-COA TRANSPORTER -RELATED"/>
    <property type="match status" value="1"/>
</dbReference>